<geneLocation type="plasmid" evidence="1">
    <name>pHSJD-312</name>
</geneLocation>
<evidence type="ECO:0000313" key="1">
    <source>
        <dbReference type="EMBL" id="AYD68652.1"/>
    </source>
</evidence>
<dbReference type="EMBL" id="MG973074">
    <property type="protein sequence ID" value="AYD68652.1"/>
    <property type="molecule type" value="Genomic_DNA"/>
</dbReference>
<reference evidence="1" key="1">
    <citation type="journal article" date="2018" name="Sci. Rep.">
        <title>Novel Clade C-I Clostridium difficile strains escape diagnostic tests, differ in pathogenicity potential and carry toxins on extrachromosomal elements.</title>
        <authorList>
            <person name="Ramirez-Vargas G."/>
            <person name="Lopez-Urena D."/>
            <person name="Badilla A."/>
            <person name="Orozco-Aguilar J."/>
            <person name="Murillo T."/>
            <person name="Rojas P."/>
            <person name="Riedel T."/>
            <person name="Overmann J."/>
            <person name="Gonzalez G."/>
            <person name="Chaves-Olarte E."/>
            <person name="Quesada-Gomez C."/>
            <person name="Rodriguez C."/>
        </authorList>
    </citation>
    <scope>NUCLEOTIDE SEQUENCE</scope>
    <source>
        <strain evidence="1">HSJD-312</strain>
        <plasmid evidence="1">pHSJD-312</plasmid>
    </source>
</reference>
<gene>
    <name evidence="1" type="ORF">pHSJD-312_00029</name>
</gene>
<protein>
    <submittedName>
        <fullName evidence="1">DNA modification methylase</fullName>
    </submittedName>
</protein>
<dbReference type="AlphaFoldDB" id="A0A386JBS9"/>
<dbReference type="Gene3D" id="1.10.10.10">
    <property type="entry name" value="Winged helix-like DNA-binding domain superfamily/Winged helix DNA-binding domain"/>
    <property type="match status" value="1"/>
</dbReference>
<dbReference type="RefSeq" id="WP_102822256.1">
    <property type="nucleotide sequence ID" value="NZ_LJCL01000008.1"/>
</dbReference>
<dbReference type="GO" id="GO:0008168">
    <property type="term" value="F:methyltransferase activity"/>
    <property type="evidence" value="ECO:0007669"/>
    <property type="project" value="UniProtKB-KW"/>
</dbReference>
<keyword evidence="1" id="KW-0489">Methyltransferase</keyword>
<keyword evidence="1" id="KW-0808">Transferase</keyword>
<keyword evidence="1" id="KW-0614">Plasmid</keyword>
<proteinExistence type="predicted"/>
<accession>A0A386JBS9</accession>
<dbReference type="GO" id="GO:0032259">
    <property type="term" value="P:methylation"/>
    <property type="evidence" value="ECO:0007669"/>
    <property type="project" value="UniProtKB-KW"/>
</dbReference>
<organism evidence="1">
    <name type="scientific">Clostridioides difficile</name>
    <name type="common">Peptoclostridium difficile</name>
    <dbReference type="NCBI Taxonomy" id="1496"/>
    <lineage>
        <taxon>Bacteria</taxon>
        <taxon>Bacillati</taxon>
        <taxon>Bacillota</taxon>
        <taxon>Clostridia</taxon>
        <taxon>Peptostreptococcales</taxon>
        <taxon>Peptostreptococcaceae</taxon>
        <taxon>Clostridioides</taxon>
    </lineage>
</organism>
<sequence length="202" mass="23527">MLPIVIIKYSGYVYGNTPLKNDLSHIKDYSLFMKKINYCLSKQFASLEKGGRLIILTADIKKQGKLYSMLLDMDKIGTLEQIIVKEQNNCLSDTKSYKKENFIRIAHETAIVLRRDYSYTLDFSIVQKGTCDLRNSMSITWKDLVATVIEKLGKVAKLEDIYKEIEGHKKCNSNKYWREKVRQTLQINHIFIRQEKGVWAMS</sequence>
<dbReference type="InterPro" id="IPR036388">
    <property type="entry name" value="WH-like_DNA-bd_sf"/>
</dbReference>
<name>A0A386JBS9_CLODI</name>